<organism evidence="8 9">
    <name type="scientific">Paramarasmius palmivorus</name>
    <dbReference type="NCBI Taxonomy" id="297713"/>
    <lineage>
        <taxon>Eukaryota</taxon>
        <taxon>Fungi</taxon>
        <taxon>Dikarya</taxon>
        <taxon>Basidiomycota</taxon>
        <taxon>Agaricomycotina</taxon>
        <taxon>Agaricomycetes</taxon>
        <taxon>Agaricomycetidae</taxon>
        <taxon>Agaricales</taxon>
        <taxon>Marasmiineae</taxon>
        <taxon>Marasmiaceae</taxon>
        <taxon>Paramarasmius</taxon>
    </lineage>
</organism>
<sequence>MARFSLLTALSLVAFVVADLGQDFSGESITAILPNDDRYAAASQAYNQRFEFAPAAIAYPSTPEEVSAIIKIGDANSLQVVARSGGHSYIANGLGGENGALVVDLTNMKSIAVDSSSNVATIETGNRLGDVAVKLNEAGRALPHGTCPYVGTGGHIGNGGFGFTSRLWGLTLDTIVAVNAVLANGTVVRVTNDNYPDLFFAFRGAASSFGIVTSWEVNTFEAPSYSIVFSYTWDLDYQTAAQALVDFQSFAGTPDLPPEFGGELTLGRGEVEGNVSFEFIGGWYGAEGGLDSVIQPFLEKLPTPKTNNRLGNGSYIDSVSQLGGGLDTSGPDTRDTFYAKSLMTPEAEPLTLEAATSFMSYLAHEGFGANLSWFMQVELYGGANSKINTVPADATAFARRDSIFTWQLYASSANALPPYPEEGFTFVNGVADSVVNSMPQDWDYGAYTNYIDDRLDNCETFTIFAKLSLTLGLGQHLYYGNNYDRLKSIKDAVDPNNVFSFPLSIQE</sequence>
<dbReference type="Proteomes" id="UP001383192">
    <property type="component" value="Unassembled WGS sequence"/>
</dbReference>
<dbReference type="InterPro" id="IPR012951">
    <property type="entry name" value="BBE"/>
</dbReference>
<comment type="similarity">
    <text evidence="2">Belongs to the oxygen-dependent FAD-linked oxidoreductase family.</text>
</comment>
<evidence type="ECO:0000313" key="9">
    <source>
        <dbReference type="Proteomes" id="UP001383192"/>
    </source>
</evidence>
<feature type="signal peptide" evidence="6">
    <location>
        <begin position="1"/>
        <end position="18"/>
    </location>
</feature>
<gene>
    <name evidence="8" type="ORF">VNI00_013705</name>
</gene>
<keyword evidence="3" id="KW-0285">Flavoprotein</keyword>
<dbReference type="PROSITE" id="PS00862">
    <property type="entry name" value="OX2_COVAL_FAD"/>
    <property type="match status" value="1"/>
</dbReference>
<dbReference type="InterPro" id="IPR036318">
    <property type="entry name" value="FAD-bd_PCMH-like_sf"/>
</dbReference>
<dbReference type="InterPro" id="IPR016169">
    <property type="entry name" value="FAD-bd_PCMH_sub2"/>
</dbReference>
<accession>A0AAW0BW89</accession>
<keyword evidence="9" id="KW-1185">Reference proteome</keyword>
<keyword evidence="4" id="KW-0274">FAD</keyword>
<dbReference type="GO" id="GO:0071949">
    <property type="term" value="F:FAD binding"/>
    <property type="evidence" value="ECO:0007669"/>
    <property type="project" value="InterPro"/>
</dbReference>
<dbReference type="Gene3D" id="3.30.465.10">
    <property type="match status" value="1"/>
</dbReference>
<dbReference type="Pfam" id="PF01565">
    <property type="entry name" value="FAD_binding_4"/>
    <property type="match status" value="1"/>
</dbReference>
<evidence type="ECO:0000313" key="8">
    <source>
        <dbReference type="EMBL" id="KAK7031100.1"/>
    </source>
</evidence>
<dbReference type="Pfam" id="PF08031">
    <property type="entry name" value="BBE"/>
    <property type="match status" value="1"/>
</dbReference>
<evidence type="ECO:0000256" key="5">
    <source>
        <dbReference type="ARBA" id="ARBA00023002"/>
    </source>
</evidence>
<feature type="chain" id="PRO_5043721037" description="FAD-binding PCMH-type domain-containing protein" evidence="6">
    <location>
        <begin position="19"/>
        <end position="507"/>
    </location>
</feature>
<evidence type="ECO:0000256" key="2">
    <source>
        <dbReference type="ARBA" id="ARBA00005466"/>
    </source>
</evidence>
<name>A0AAW0BW89_9AGAR</name>
<feature type="domain" description="FAD-binding PCMH-type" evidence="7">
    <location>
        <begin position="50"/>
        <end position="222"/>
    </location>
</feature>
<reference evidence="8 9" key="1">
    <citation type="submission" date="2024-01" db="EMBL/GenBank/DDBJ databases">
        <title>A draft genome for a cacao thread blight-causing isolate of Paramarasmius palmivorus.</title>
        <authorList>
            <person name="Baruah I.K."/>
            <person name="Bukari Y."/>
            <person name="Amoako-Attah I."/>
            <person name="Meinhardt L.W."/>
            <person name="Bailey B.A."/>
            <person name="Cohen S.P."/>
        </authorList>
    </citation>
    <scope>NUCLEOTIDE SEQUENCE [LARGE SCALE GENOMIC DNA]</scope>
    <source>
        <strain evidence="8 9">GH-12</strain>
    </source>
</reference>
<evidence type="ECO:0000256" key="3">
    <source>
        <dbReference type="ARBA" id="ARBA00022630"/>
    </source>
</evidence>
<dbReference type="Gene3D" id="3.40.462.20">
    <property type="match status" value="1"/>
</dbReference>
<evidence type="ECO:0000256" key="6">
    <source>
        <dbReference type="SAM" id="SignalP"/>
    </source>
</evidence>
<dbReference type="PROSITE" id="PS51387">
    <property type="entry name" value="FAD_PCMH"/>
    <property type="match status" value="1"/>
</dbReference>
<keyword evidence="5" id="KW-0560">Oxidoreductase</keyword>
<proteinExistence type="inferred from homology"/>
<dbReference type="InterPro" id="IPR006094">
    <property type="entry name" value="Oxid_FAD_bind_N"/>
</dbReference>
<evidence type="ECO:0000256" key="1">
    <source>
        <dbReference type="ARBA" id="ARBA00001974"/>
    </source>
</evidence>
<comment type="caution">
    <text evidence="8">The sequence shown here is derived from an EMBL/GenBank/DDBJ whole genome shotgun (WGS) entry which is preliminary data.</text>
</comment>
<evidence type="ECO:0000259" key="7">
    <source>
        <dbReference type="PROSITE" id="PS51387"/>
    </source>
</evidence>
<keyword evidence="6" id="KW-0732">Signal</keyword>
<dbReference type="SUPFAM" id="SSF56176">
    <property type="entry name" value="FAD-binding/transporter-associated domain-like"/>
    <property type="match status" value="1"/>
</dbReference>
<comment type="cofactor">
    <cofactor evidence="1">
        <name>FAD</name>
        <dbReference type="ChEBI" id="CHEBI:57692"/>
    </cofactor>
</comment>
<dbReference type="AlphaFoldDB" id="A0AAW0BW89"/>
<dbReference type="InterPro" id="IPR016166">
    <property type="entry name" value="FAD-bd_PCMH"/>
</dbReference>
<evidence type="ECO:0000256" key="4">
    <source>
        <dbReference type="ARBA" id="ARBA00022827"/>
    </source>
</evidence>
<dbReference type="PANTHER" id="PTHR42973">
    <property type="entry name" value="BINDING OXIDOREDUCTASE, PUTATIVE (AFU_ORTHOLOGUE AFUA_1G17690)-RELATED"/>
    <property type="match status" value="1"/>
</dbReference>
<dbReference type="GO" id="GO:0016491">
    <property type="term" value="F:oxidoreductase activity"/>
    <property type="evidence" value="ECO:0007669"/>
    <property type="project" value="UniProtKB-KW"/>
</dbReference>
<dbReference type="InterPro" id="IPR050416">
    <property type="entry name" value="FAD-linked_Oxidoreductase"/>
</dbReference>
<protein>
    <recommendedName>
        <fullName evidence="7">FAD-binding PCMH-type domain-containing protein</fullName>
    </recommendedName>
</protein>
<dbReference type="PANTHER" id="PTHR42973:SF39">
    <property type="entry name" value="FAD-BINDING PCMH-TYPE DOMAIN-CONTAINING PROTEIN"/>
    <property type="match status" value="1"/>
</dbReference>
<dbReference type="EMBL" id="JAYKXP010000071">
    <property type="protein sequence ID" value="KAK7031100.1"/>
    <property type="molecule type" value="Genomic_DNA"/>
</dbReference>
<dbReference type="InterPro" id="IPR006093">
    <property type="entry name" value="Oxy_OxRdtase_FAD_BS"/>
</dbReference>